<name>A0A2B7Y313_POLH7</name>
<protein>
    <recommendedName>
        <fullName evidence="3">N-acetyl-D-glucosamine kinase</fullName>
        <ecNumber evidence="2">2.7.1.59</ecNumber>
    </recommendedName>
    <alternativeName>
        <fullName evidence="6">GlcNAc kinase</fullName>
    </alternativeName>
</protein>
<dbReference type="InterPro" id="IPR005488">
    <property type="entry name" value="Etherase_MurQ"/>
</dbReference>
<dbReference type="EC" id="2.7.1.59" evidence="2"/>
<proteinExistence type="inferred from homology"/>
<dbReference type="InterPro" id="IPR001347">
    <property type="entry name" value="SIS_dom"/>
</dbReference>
<dbReference type="PANTHER" id="PTHR10088:SF4">
    <property type="entry name" value="GLUCOKINASE REGULATORY PROTEIN"/>
    <property type="match status" value="1"/>
</dbReference>
<dbReference type="InterPro" id="IPR046348">
    <property type="entry name" value="SIS_dom_sf"/>
</dbReference>
<reference evidence="8 9" key="1">
    <citation type="submission" date="2017-10" db="EMBL/GenBank/DDBJ databases">
        <title>Comparative genomics in systemic dimorphic fungi from Ajellomycetaceae.</title>
        <authorList>
            <person name="Munoz J.F."/>
            <person name="Mcewen J.G."/>
            <person name="Clay O.K."/>
            <person name="Cuomo C.A."/>
        </authorList>
    </citation>
    <scope>NUCLEOTIDE SEQUENCE [LARGE SCALE GENOMIC DNA]</scope>
    <source>
        <strain evidence="8 9">UAMH7299</strain>
    </source>
</reference>
<evidence type="ECO:0000256" key="3">
    <source>
        <dbReference type="ARBA" id="ARBA00014974"/>
    </source>
</evidence>
<dbReference type="GO" id="GO:0046348">
    <property type="term" value="P:amino sugar catabolic process"/>
    <property type="evidence" value="ECO:0007669"/>
    <property type="project" value="InterPro"/>
</dbReference>
<dbReference type="PROSITE" id="PS01272">
    <property type="entry name" value="GCKR"/>
    <property type="match status" value="1"/>
</dbReference>
<comment type="similarity">
    <text evidence="1">Belongs to the eukaryotic-type N-acetylglucosamine kinase family.</text>
</comment>
<dbReference type="CDD" id="cd05007">
    <property type="entry name" value="SIS_Etherase"/>
    <property type="match status" value="1"/>
</dbReference>
<evidence type="ECO:0000256" key="5">
    <source>
        <dbReference type="ARBA" id="ARBA00023277"/>
    </source>
</evidence>
<evidence type="ECO:0000256" key="1">
    <source>
        <dbReference type="ARBA" id="ARBA00006198"/>
    </source>
</evidence>
<dbReference type="Gene3D" id="3.40.50.10490">
    <property type="entry name" value="Glucose-6-phosphate isomerase like protein, domain 1"/>
    <property type="match status" value="1"/>
</dbReference>
<organism evidence="8 9">
    <name type="scientific">Polytolypa hystricis (strain UAMH7299)</name>
    <dbReference type="NCBI Taxonomy" id="1447883"/>
    <lineage>
        <taxon>Eukaryota</taxon>
        <taxon>Fungi</taxon>
        <taxon>Dikarya</taxon>
        <taxon>Ascomycota</taxon>
        <taxon>Pezizomycotina</taxon>
        <taxon>Eurotiomycetes</taxon>
        <taxon>Eurotiomycetidae</taxon>
        <taxon>Onygenales</taxon>
        <taxon>Onygenales incertae sedis</taxon>
        <taxon>Polytolypa</taxon>
    </lineage>
</organism>
<dbReference type="OrthoDB" id="311172at2759"/>
<dbReference type="GO" id="GO:0009750">
    <property type="term" value="P:response to fructose"/>
    <property type="evidence" value="ECO:0007669"/>
    <property type="project" value="TreeGrafter"/>
</dbReference>
<dbReference type="PROSITE" id="PS51464">
    <property type="entry name" value="SIS"/>
    <property type="match status" value="1"/>
</dbReference>
<evidence type="ECO:0000313" key="8">
    <source>
        <dbReference type="EMBL" id="PGH15886.1"/>
    </source>
</evidence>
<evidence type="ECO:0000256" key="4">
    <source>
        <dbReference type="ARBA" id="ARBA00023239"/>
    </source>
</evidence>
<dbReference type="Gene3D" id="3.30.420.40">
    <property type="match status" value="2"/>
</dbReference>
<dbReference type="GO" id="GO:0042593">
    <property type="term" value="P:glucose homeostasis"/>
    <property type="evidence" value="ECO:0007669"/>
    <property type="project" value="TreeGrafter"/>
</dbReference>
<dbReference type="GO" id="GO:0070095">
    <property type="term" value="F:fructose-6-phosphate binding"/>
    <property type="evidence" value="ECO:0007669"/>
    <property type="project" value="TreeGrafter"/>
</dbReference>
<dbReference type="AlphaFoldDB" id="A0A2B7Y313"/>
<evidence type="ECO:0000313" key="9">
    <source>
        <dbReference type="Proteomes" id="UP000224634"/>
    </source>
</evidence>
<dbReference type="NCBIfam" id="TIGR00274">
    <property type="entry name" value="N-acetylmuramic acid 6-phosphate etherase"/>
    <property type="match status" value="1"/>
</dbReference>
<dbReference type="GO" id="GO:0016835">
    <property type="term" value="F:carbon-oxygen lyase activity"/>
    <property type="evidence" value="ECO:0007669"/>
    <property type="project" value="InterPro"/>
</dbReference>
<keyword evidence="5" id="KW-0119">Carbohydrate metabolism</keyword>
<keyword evidence="9" id="KW-1185">Reference proteome</keyword>
<dbReference type="GO" id="GO:0030246">
    <property type="term" value="F:carbohydrate binding"/>
    <property type="evidence" value="ECO:0007669"/>
    <property type="project" value="TreeGrafter"/>
</dbReference>
<dbReference type="PANTHER" id="PTHR10088">
    <property type="entry name" value="GLUCOKINASE REGULATORY PROTEIN"/>
    <property type="match status" value="1"/>
</dbReference>
<dbReference type="GO" id="GO:0005829">
    <property type="term" value="C:cytosol"/>
    <property type="evidence" value="ECO:0007669"/>
    <property type="project" value="TreeGrafter"/>
</dbReference>
<evidence type="ECO:0000256" key="2">
    <source>
        <dbReference type="ARBA" id="ARBA00012122"/>
    </source>
</evidence>
<evidence type="ECO:0000256" key="6">
    <source>
        <dbReference type="ARBA" id="ARBA00031123"/>
    </source>
</evidence>
<accession>A0A2B7Y313</accession>
<dbReference type="GO" id="GO:0019899">
    <property type="term" value="F:enzyme binding"/>
    <property type="evidence" value="ECO:0007669"/>
    <property type="project" value="TreeGrafter"/>
</dbReference>
<sequence length="715" mass="75482">MTLVDLASLQTEGRNPRTTRIDQVSTLELCQLINEEDASVIPAVANCLPTIAGAIDAISDRVRQGGRVIYVGAGTSGRQVKYYLLLLLGVVDASEIPPTFSAPHGQFIALMAGGDAAMRVAQEGAEDSTEDAAIDLEPLQLDSKLDSLIGIAASGRTPYVLACLAYAKKRGCVTIGVACSHPSAMSTSGIIDFMINAMTGPEVITGSTRMKAGTATKLVLNMLSTGVMIRIGKTYGNMMVDLKASNLKLEQRSRNILRKLSGPACPSTDQEIDSLLSQCGGSVKIALATLALGSTLGEARLRLDAAGGRLSEVLKQKNDDIGPDEQRRISTSLSSLGRPLLVLYIDGGGTKCAAVAISSDGKIGEGEAGPCNVTDVGLETSIASIKLATQRALDAVMQSESGVELRDANFTAVWAGFAGYDRPEVKSRIDPALSALFCLSLETGALKLTNDIDVLASAASATERNCGESSKSRSVAVLIAGTGSVATRYTRDDVGYFMRTGRSGGWGHFLGDDGAGFDIGKQAIRIALYDLDVLRNTRPSHLLKGKDLESLRPLSKKVLEYFQLYDTREGSSSNYDLLSAVLMETNTSSNDETPSLNSKSRIAQVAKLVLESASSSLTNCTTNPDSAAQDIISGGIQALFRIMKPVLTAPFDSASSTLILSGSLLTSENEVYRVSLLSELVRNGVDFGDVQIVKSPARVGAKALAKKYLGIEVEI</sequence>
<dbReference type="NCBIfam" id="NF003915">
    <property type="entry name" value="PRK05441.1"/>
    <property type="match status" value="1"/>
</dbReference>
<dbReference type="Pfam" id="PF01869">
    <property type="entry name" value="BcrAD_BadFG"/>
    <property type="match status" value="1"/>
</dbReference>
<dbReference type="Proteomes" id="UP000224634">
    <property type="component" value="Unassembled WGS sequence"/>
</dbReference>
<gene>
    <name evidence="8" type="ORF">AJ80_05418</name>
</gene>
<dbReference type="SUPFAM" id="SSF53067">
    <property type="entry name" value="Actin-like ATPase domain"/>
    <property type="match status" value="2"/>
</dbReference>
<dbReference type="InterPro" id="IPR002731">
    <property type="entry name" value="ATPase_BadF"/>
</dbReference>
<dbReference type="GO" id="GO:0045127">
    <property type="term" value="F:N-acetylglucosamine kinase activity"/>
    <property type="evidence" value="ECO:0007669"/>
    <property type="project" value="UniProtKB-EC"/>
</dbReference>
<keyword evidence="4" id="KW-0456">Lyase</keyword>
<dbReference type="InterPro" id="IPR040190">
    <property type="entry name" value="MURQ/GCKR"/>
</dbReference>
<dbReference type="EMBL" id="PDNA01000079">
    <property type="protein sequence ID" value="PGH15886.1"/>
    <property type="molecule type" value="Genomic_DNA"/>
</dbReference>
<dbReference type="STRING" id="1447883.A0A2B7Y313"/>
<dbReference type="InterPro" id="IPR005486">
    <property type="entry name" value="Glucokinase_regulatory_CS"/>
</dbReference>
<dbReference type="GO" id="GO:0004857">
    <property type="term" value="F:enzyme inhibitor activity"/>
    <property type="evidence" value="ECO:0007669"/>
    <property type="project" value="TreeGrafter"/>
</dbReference>
<dbReference type="FunFam" id="3.40.50.10490:FF:000014">
    <property type="entry name" value="N-acetylmuramic acid 6-phosphate etherase"/>
    <property type="match status" value="1"/>
</dbReference>
<dbReference type="SUPFAM" id="SSF53697">
    <property type="entry name" value="SIS domain"/>
    <property type="match status" value="1"/>
</dbReference>
<dbReference type="InterPro" id="IPR043129">
    <property type="entry name" value="ATPase_NBD"/>
</dbReference>
<dbReference type="Pfam" id="PF22645">
    <property type="entry name" value="GKRP_SIS_N"/>
    <property type="match status" value="1"/>
</dbReference>
<dbReference type="GO" id="GO:0005654">
    <property type="term" value="C:nucleoplasm"/>
    <property type="evidence" value="ECO:0007669"/>
    <property type="project" value="TreeGrafter"/>
</dbReference>
<dbReference type="CDD" id="cd24007">
    <property type="entry name" value="ASKHA_NBD_eukNAGK-like"/>
    <property type="match status" value="1"/>
</dbReference>
<evidence type="ECO:0000259" key="7">
    <source>
        <dbReference type="PROSITE" id="PS51464"/>
    </source>
</evidence>
<dbReference type="Gene3D" id="1.10.8.1080">
    <property type="match status" value="1"/>
</dbReference>
<feature type="domain" description="SIS" evidence="7">
    <location>
        <begin position="58"/>
        <end position="233"/>
    </location>
</feature>
<comment type="caution">
    <text evidence="8">The sequence shown here is derived from an EMBL/GenBank/DDBJ whole genome shotgun (WGS) entry which is preliminary data.</text>
</comment>
<dbReference type="HAMAP" id="MF_00068">
    <property type="entry name" value="MurQ"/>
    <property type="match status" value="1"/>
</dbReference>
<dbReference type="NCBIfam" id="NF009222">
    <property type="entry name" value="PRK12570.1"/>
    <property type="match status" value="1"/>
</dbReference>